<dbReference type="RefSeq" id="WP_133359280.1">
    <property type="nucleotide sequence ID" value="NZ_SMUV01000060.1"/>
</dbReference>
<evidence type="ECO:0000313" key="2">
    <source>
        <dbReference type="Proteomes" id="UP000295301"/>
    </source>
</evidence>
<dbReference type="EMBL" id="SMUV01000060">
    <property type="protein sequence ID" value="TDK49878.1"/>
    <property type="molecule type" value="Genomic_DNA"/>
</dbReference>
<name>A0A4R5VC48_9RHOB</name>
<dbReference type="InterPro" id="IPR029063">
    <property type="entry name" value="SAM-dependent_MTases_sf"/>
</dbReference>
<proteinExistence type="predicted"/>
<keyword evidence="1" id="KW-0808">Transferase</keyword>
<comment type="caution">
    <text evidence="1">The sequence shown here is derived from an EMBL/GenBank/DDBJ whole genome shotgun (WGS) entry which is preliminary data.</text>
</comment>
<keyword evidence="1" id="KW-0489">Methyltransferase</keyword>
<dbReference type="SUPFAM" id="SSF53335">
    <property type="entry name" value="S-adenosyl-L-methionine-dependent methyltransferases"/>
    <property type="match status" value="1"/>
</dbReference>
<accession>A0A4R5VC48</accession>
<dbReference type="OrthoDB" id="9795498at2"/>
<sequence length="286" mass="31504">MPKPPLPDLEELIAGLDPARRRRLARTLVEQAAERERLAGFEAAGGLERPAYALSPGMAGFDIAPLIEGYRAHGDALARLTGPEGSASGYRGGNGYFDTPDAEALYLMIRRFAPRRVIEIGCGNSTRVTRQAIIDGGLSTELTAIDPWPRADIADAVDRFEQAALETVDPAQFAALRSGDVLFIDSSHQVRMSNDVAHLFCRIIPALAPGVVIHVHDVFLPYEYPARFFHDCPSWGEQYLLHALVQGGGYEILWPGYYLQRERADAVAALPFLGTGRAQSFWMRKR</sequence>
<keyword evidence="2" id="KW-1185">Reference proteome</keyword>
<evidence type="ECO:0000313" key="1">
    <source>
        <dbReference type="EMBL" id="TDK49878.1"/>
    </source>
</evidence>
<dbReference type="GO" id="GO:0008168">
    <property type="term" value="F:methyltransferase activity"/>
    <property type="evidence" value="ECO:0007669"/>
    <property type="project" value="UniProtKB-KW"/>
</dbReference>
<gene>
    <name evidence="1" type="ORF">E1832_08335</name>
</gene>
<organism evidence="1 2">
    <name type="scientific">Antarcticimicrobium luteum</name>
    <dbReference type="NCBI Taxonomy" id="2547397"/>
    <lineage>
        <taxon>Bacteria</taxon>
        <taxon>Pseudomonadati</taxon>
        <taxon>Pseudomonadota</taxon>
        <taxon>Alphaproteobacteria</taxon>
        <taxon>Rhodobacterales</taxon>
        <taxon>Paracoccaceae</taxon>
        <taxon>Antarcticimicrobium</taxon>
    </lineage>
</organism>
<reference evidence="1 2" key="1">
    <citation type="submission" date="2019-03" db="EMBL/GenBank/DDBJ databases">
        <title>Ruegeria lutea sp. nov., a novel strain, isolated from marine sediment, the Masan Bay, South Korea.</title>
        <authorList>
            <person name="Kim J."/>
            <person name="Kim D.-Y."/>
            <person name="Lee S.-S."/>
        </authorList>
    </citation>
    <scope>NUCLEOTIDE SEQUENCE [LARGE SCALE GENOMIC DNA]</scope>
    <source>
        <strain evidence="1 2">318-1</strain>
    </source>
</reference>
<dbReference type="AlphaFoldDB" id="A0A4R5VC48"/>
<protein>
    <submittedName>
        <fullName evidence="1">Class I SAM-dependent methyltransferase</fullName>
    </submittedName>
</protein>
<dbReference type="Pfam" id="PF13578">
    <property type="entry name" value="Methyltransf_24"/>
    <property type="match status" value="1"/>
</dbReference>
<dbReference type="Gene3D" id="3.40.50.150">
    <property type="entry name" value="Vaccinia Virus protein VP39"/>
    <property type="match status" value="1"/>
</dbReference>
<dbReference type="Proteomes" id="UP000295301">
    <property type="component" value="Unassembled WGS sequence"/>
</dbReference>
<dbReference type="GO" id="GO:0032259">
    <property type="term" value="P:methylation"/>
    <property type="evidence" value="ECO:0007669"/>
    <property type="project" value="UniProtKB-KW"/>
</dbReference>